<evidence type="ECO:0000313" key="1">
    <source>
        <dbReference type="EMBL" id="JAD64105.1"/>
    </source>
</evidence>
<dbReference type="EMBL" id="GBRH01233790">
    <property type="protein sequence ID" value="JAD64105.1"/>
    <property type="molecule type" value="Transcribed_RNA"/>
</dbReference>
<accession>A0A0A9BSJ1</accession>
<name>A0A0A9BSJ1_ARUDO</name>
<protein>
    <submittedName>
        <fullName evidence="1">Uncharacterized protein</fullName>
    </submittedName>
</protein>
<sequence length="29" mass="3621">MFQNLYQIQFIIYPRHTEVQNKDVIKLKL</sequence>
<organism evidence="1">
    <name type="scientific">Arundo donax</name>
    <name type="common">Giant reed</name>
    <name type="synonym">Donax arundinaceus</name>
    <dbReference type="NCBI Taxonomy" id="35708"/>
    <lineage>
        <taxon>Eukaryota</taxon>
        <taxon>Viridiplantae</taxon>
        <taxon>Streptophyta</taxon>
        <taxon>Embryophyta</taxon>
        <taxon>Tracheophyta</taxon>
        <taxon>Spermatophyta</taxon>
        <taxon>Magnoliopsida</taxon>
        <taxon>Liliopsida</taxon>
        <taxon>Poales</taxon>
        <taxon>Poaceae</taxon>
        <taxon>PACMAD clade</taxon>
        <taxon>Arundinoideae</taxon>
        <taxon>Arundineae</taxon>
        <taxon>Arundo</taxon>
    </lineage>
</organism>
<dbReference type="AlphaFoldDB" id="A0A0A9BSJ1"/>
<reference evidence="1" key="1">
    <citation type="submission" date="2014-09" db="EMBL/GenBank/DDBJ databases">
        <authorList>
            <person name="Magalhaes I.L.F."/>
            <person name="Oliveira U."/>
            <person name="Santos F.R."/>
            <person name="Vidigal T.H.D.A."/>
            <person name="Brescovit A.D."/>
            <person name="Santos A.J."/>
        </authorList>
    </citation>
    <scope>NUCLEOTIDE SEQUENCE</scope>
    <source>
        <tissue evidence="1">Shoot tissue taken approximately 20 cm above the soil surface</tissue>
    </source>
</reference>
<reference evidence="1" key="2">
    <citation type="journal article" date="2015" name="Data Brief">
        <title>Shoot transcriptome of the giant reed, Arundo donax.</title>
        <authorList>
            <person name="Barrero R.A."/>
            <person name="Guerrero F.D."/>
            <person name="Moolhuijzen P."/>
            <person name="Goolsby J.A."/>
            <person name="Tidwell J."/>
            <person name="Bellgard S.E."/>
            <person name="Bellgard M.I."/>
        </authorList>
    </citation>
    <scope>NUCLEOTIDE SEQUENCE</scope>
    <source>
        <tissue evidence="1">Shoot tissue taken approximately 20 cm above the soil surface</tissue>
    </source>
</reference>
<proteinExistence type="predicted"/>